<organism evidence="1 2">
    <name type="scientific">Heterostelium pallidum (strain ATCC 26659 / Pp 5 / PN500)</name>
    <name type="common">Cellular slime mold</name>
    <name type="synonym">Polysphondylium pallidum</name>
    <dbReference type="NCBI Taxonomy" id="670386"/>
    <lineage>
        <taxon>Eukaryota</taxon>
        <taxon>Amoebozoa</taxon>
        <taxon>Evosea</taxon>
        <taxon>Eumycetozoa</taxon>
        <taxon>Dictyostelia</taxon>
        <taxon>Acytosteliales</taxon>
        <taxon>Acytosteliaceae</taxon>
        <taxon>Heterostelium</taxon>
    </lineage>
</organism>
<sequence>MSLTLFGGRLYEVLMVDSKWNKKPSLIQPKAGGIEKNNIITKCGTVLLEVTVIYSLYLYQNHRDVLIPLTISAVSHCIERLFELLYLTPKLTEIEKLPEAAVTESIANKYIKRSKLRIPLSIITNLYLMESFRLLTLKFYSSHSFKQHCLLRDTISILYEKHVAEIKTNDAANMFSIYLSKTSEDEKFILSKNGRNRVTVYINNKNNNDMKEIETLSKVYNTLKIKDNLHSTLKSLNSIENAEISKRFTATLTEGMLPSNLKKLYIKENTVIGVNSLPESLRSLRLGVYYGHGLTIGMLPKYLTTLRLMSPMVLVPGLLPQSLQKFEYDTTFNITINRSILPNNLKVLIAGLSMKFEAGAIPSSVRKFVSSAHFDIEAFENPNTLEILQFSPLFNDPIGPGSLPMNIKELIFGRFFNQPIERDVIPSNTETVIFHCFQAKTVLHPNIFPNSVKTIEFYQGFNERLTNGVLPSTLQTLDLGQCFNQPILPLSLPNSLKQLVFGTSFNQPLVPHSLPSNLELLNLGGYNHRIIKGTIPSSLTQLIFGYDFTDYKEMVHSVRSIAKSLPENLNRWKIESYNHDVVIQRISNNHLLLQTESLTFGGFLKIEDDQLD</sequence>
<protein>
    <submittedName>
        <fullName evidence="1">Ankyrin repeat-containing protein</fullName>
    </submittedName>
</protein>
<evidence type="ECO:0000313" key="2">
    <source>
        <dbReference type="Proteomes" id="UP000001396"/>
    </source>
</evidence>
<proteinExistence type="predicted"/>
<dbReference type="InterPro" id="IPR051251">
    <property type="entry name" value="STK_FNIP-Repeat"/>
</dbReference>
<keyword evidence="2" id="KW-1185">Reference proteome</keyword>
<reference evidence="1 2" key="1">
    <citation type="journal article" date="2011" name="Genome Res.">
        <title>Phylogeny-wide analysis of social amoeba genomes highlights ancient origins for complex intercellular communication.</title>
        <authorList>
            <person name="Heidel A.J."/>
            <person name="Lawal H.M."/>
            <person name="Felder M."/>
            <person name="Schilde C."/>
            <person name="Helps N.R."/>
            <person name="Tunggal B."/>
            <person name="Rivero F."/>
            <person name="John U."/>
            <person name="Schleicher M."/>
            <person name="Eichinger L."/>
            <person name="Platzer M."/>
            <person name="Noegel A.A."/>
            <person name="Schaap P."/>
            <person name="Gloeckner G."/>
        </authorList>
    </citation>
    <scope>NUCLEOTIDE SEQUENCE [LARGE SCALE GENOMIC DNA]</scope>
    <source>
        <strain evidence="2">ATCC 26659 / Pp 5 / PN500</strain>
    </source>
</reference>
<evidence type="ECO:0000313" key="1">
    <source>
        <dbReference type="EMBL" id="EFA77411.1"/>
    </source>
</evidence>
<dbReference type="InParanoid" id="D3BN49"/>
<gene>
    <name evidence="1" type="primary">comE</name>
    <name evidence="1" type="ORF">PPL_12627</name>
</gene>
<dbReference type="EMBL" id="ADBJ01000043">
    <property type="protein sequence ID" value="EFA77411.1"/>
    <property type="molecule type" value="Genomic_DNA"/>
</dbReference>
<dbReference type="InterPro" id="IPR008615">
    <property type="entry name" value="FNIP"/>
</dbReference>
<dbReference type="GeneID" id="31368094"/>
<dbReference type="RefSeq" id="XP_020429540.1">
    <property type="nucleotide sequence ID" value="XM_020583353.1"/>
</dbReference>
<dbReference type="Pfam" id="PF05725">
    <property type="entry name" value="FNIP"/>
    <property type="match status" value="5"/>
</dbReference>
<comment type="caution">
    <text evidence="1">The sequence shown here is derived from an EMBL/GenBank/DDBJ whole genome shotgun (WGS) entry which is preliminary data.</text>
</comment>
<dbReference type="PANTHER" id="PTHR32134">
    <property type="entry name" value="FNIP REPEAT-CONTAINING PROTEIN"/>
    <property type="match status" value="1"/>
</dbReference>
<accession>D3BN49</accession>
<dbReference type="AlphaFoldDB" id="D3BN49"/>
<dbReference type="PANTHER" id="PTHR32134:SF92">
    <property type="entry name" value="FNIP REPEAT-CONTAINING PROTEIN"/>
    <property type="match status" value="1"/>
</dbReference>
<dbReference type="Proteomes" id="UP000001396">
    <property type="component" value="Unassembled WGS sequence"/>
</dbReference>
<dbReference type="OMA" id="YLEMYCG"/>
<name>D3BN49_HETP5</name>